<keyword evidence="2" id="KW-0479">Metal-binding</keyword>
<dbReference type="InterPro" id="IPR002397">
    <property type="entry name" value="Cyt_P450_B"/>
</dbReference>
<evidence type="ECO:0000256" key="1">
    <source>
        <dbReference type="ARBA" id="ARBA00010617"/>
    </source>
</evidence>
<keyword evidence="2" id="KW-0408">Iron</keyword>
<dbReference type="Pfam" id="PF00067">
    <property type="entry name" value="p450"/>
    <property type="match status" value="1"/>
</dbReference>
<comment type="similarity">
    <text evidence="1 2">Belongs to the cytochrome P450 family.</text>
</comment>
<evidence type="ECO:0000313" key="4">
    <source>
        <dbReference type="Proteomes" id="UP001501116"/>
    </source>
</evidence>
<accession>A0ABN2QB50</accession>
<dbReference type="Proteomes" id="UP001501116">
    <property type="component" value="Unassembled WGS sequence"/>
</dbReference>
<dbReference type="InterPro" id="IPR001128">
    <property type="entry name" value="Cyt_P450"/>
</dbReference>
<dbReference type="PANTHER" id="PTHR46696:SF6">
    <property type="entry name" value="P450, PUTATIVE (EUROFUNG)-RELATED"/>
    <property type="match status" value="1"/>
</dbReference>
<dbReference type="CDD" id="cd11031">
    <property type="entry name" value="Cyp158A-like"/>
    <property type="match status" value="1"/>
</dbReference>
<keyword evidence="2" id="KW-0349">Heme</keyword>
<comment type="caution">
    <text evidence="3">The sequence shown here is derived from an EMBL/GenBank/DDBJ whole genome shotgun (WGS) entry which is preliminary data.</text>
</comment>
<dbReference type="PRINTS" id="PR00359">
    <property type="entry name" value="BP450"/>
</dbReference>
<sequence length="399" mass="43740">MESDVFDYPFRQPGALEPPDEWARLRQECPVARIKLETGDEAVLLTRHEDVKSVLADPRFSRQMDADDAARLTADESGGPFGGENTVATGDAHLRWRRIVGRYFTAKRMADLRPRIAEATERFVGDMVRHGAPADLGAAVGFPLPVWVICQLLAVPDADRDRFAYWSDTLLNLNRYEQSEIDAAQAGFVAYLRDHIADRRANPGDDLISELVAVHDADDGRLSEGELLMTAQGLLIAGHETTSSMISKMAAILLSDRRRWERLLAEPALVRTAVEELLRFDTNAGFGVPRYLSSDVTVSAGTIAAGTTVICQLGAANRDPDAIDRADELDVTRAPNGHLTFGAGPHSCIGQALARTELQTVLEVLLRTLPTLELAVPPEQLRPTEGLIVGGLHELPVRW</sequence>
<protein>
    <submittedName>
        <fullName evidence="3">Cytochrome P450</fullName>
    </submittedName>
</protein>
<dbReference type="PROSITE" id="PS00086">
    <property type="entry name" value="CYTOCHROME_P450"/>
    <property type="match status" value="1"/>
</dbReference>
<organism evidence="3 4">
    <name type="scientific">Amycolatopsis minnesotensis</name>
    <dbReference type="NCBI Taxonomy" id="337894"/>
    <lineage>
        <taxon>Bacteria</taxon>
        <taxon>Bacillati</taxon>
        <taxon>Actinomycetota</taxon>
        <taxon>Actinomycetes</taxon>
        <taxon>Pseudonocardiales</taxon>
        <taxon>Pseudonocardiaceae</taxon>
        <taxon>Amycolatopsis</taxon>
    </lineage>
</organism>
<dbReference type="PRINTS" id="PR00385">
    <property type="entry name" value="P450"/>
</dbReference>
<dbReference type="PANTHER" id="PTHR46696">
    <property type="entry name" value="P450, PUTATIVE (EUROFUNG)-RELATED"/>
    <property type="match status" value="1"/>
</dbReference>
<keyword evidence="2" id="KW-0560">Oxidoreductase</keyword>
<dbReference type="Gene3D" id="1.10.630.10">
    <property type="entry name" value="Cytochrome P450"/>
    <property type="match status" value="1"/>
</dbReference>
<dbReference type="RefSeq" id="WP_344415243.1">
    <property type="nucleotide sequence ID" value="NZ_BAAANN010000005.1"/>
</dbReference>
<keyword evidence="2" id="KW-0503">Monooxygenase</keyword>
<dbReference type="SUPFAM" id="SSF48264">
    <property type="entry name" value="Cytochrome P450"/>
    <property type="match status" value="1"/>
</dbReference>
<dbReference type="InterPro" id="IPR017972">
    <property type="entry name" value="Cyt_P450_CS"/>
</dbReference>
<proteinExistence type="inferred from homology"/>
<gene>
    <name evidence="3" type="ORF">GCM10009754_16560</name>
</gene>
<keyword evidence="4" id="KW-1185">Reference proteome</keyword>
<dbReference type="EMBL" id="BAAANN010000005">
    <property type="protein sequence ID" value="GAA1948776.1"/>
    <property type="molecule type" value="Genomic_DNA"/>
</dbReference>
<dbReference type="InterPro" id="IPR036396">
    <property type="entry name" value="Cyt_P450_sf"/>
</dbReference>
<evidence type="ECO:0000256" key="2">
    <source>
        <dbReference type="RuleBase" id="RU000461"/>
    </source>
</evidence>
<reference evidence="3 4" key="1">
    <citation type="journal article" date="2019" name="Int. J. Syst. Evol. Microbiol.">
        <title>The Global Catalogue of Microorganisms (GCM) 10K type strain sequencing project: providing services to taxonomists for standard genome sequencing and annotation.</title>
        <authorList>
            <consortium name="The Broad Institute Genomics Platform"/>
            <consortium name="The Broad Institute Genome Sequencing Center for Infectious Disease"/>
            <person name="Wu L."/>
            <person name="Ma J."/>
        </authorList>
    </citation>
    <scope>NUCLEOTIDE SEQUENCE [LARGE SCALE GENOMIC DNA]</scope>
    <source>
        <strain evidence="3 4">JCM 14545</strain>
    </source>
</reference>
<evidence type="ECO:0000313" key="3">
    <source>
        <dbReference type="EMBL" id="GAA1948776.1"/>
    </source>
</evidence>
<name>A0ABN2QB50_9PSEU</name>